<organism evidence="4 5">
    <name type="scientific">Lactarius akahatsu</name>
    <dbReference type="NCBI Taxonomy" id="416441"/>
    <lineage>
        <taxon>Eukaryota</taxon>
        <taxon>Fungi</taxon>
        <taxon>Dikarya</taxon>
        <taxon>Basidiomycota</taxon>
        <taxon>Agaricomycotina</taxon>
        <taxon>Agaricomycetes</taxon>
        <taxon>Russulales</taxon>
        <taxon>Russulaceae</taxon>
        <taxon>Lactarius</taxon>
    </lineage>
</organism>
<evidence type="ECO:0000256" key="1">
    <source>
        <dbReference type="SAM" id="Coils"/>
    </source>
</evidence>
<evidence type="ECO:0000256" key="2">
    <source>
        <dbReference type="SAM" id="MobiDB-lite"/>
    </source>
</evidence>
<keyword evidence="1" id="KW-0175">Coiled coil</keyword>
<name>A0AAD4QB10_9AGAM</name>
<feature type="compositionally biased region" description="Polar residues" evidence="2">
    <location>
        <begin position="27"/>
        <end position="44"/>
    </location>
</feature>
<keyword evidence="3" id="KW-0472">Membrane</keyword>
<protein>
    <submittedName>
        <fullName evidence="4">Uncharacterized protein</fullName>
    </submittedName>
</protein>
<dbReference type="SUPFAM" id="SSF58113">
    <property type="entry name" value="Apolipoprotein A-I"/>
    <property type="match status" value="1"/>
</dbReference>
<sequence length="238" mass="26601">MYNYRIALRSRVPRAAIGSHSVHARRTLTTTGSSSPNQPQQTPRPKTGGDRNALYIGGGLAAIGALWYYFSATETTRIERHQTGPEAHGQLVIDDATRMARDTAQSADASYQDVKAAARSKVQGAREQAISGIESGKQRYEEGKDQIGHRVSEARITAEKNVDAAKTGWWNWSSWGRSQTQEVADELKRRANETQEAWNARFEEARKKAEQKGEDIMQRAGETEEDFRRRIAKAIGRI</sequence>
<proteinExistence type="predicted"/>
<dbReference type="Proteomes" id="UP001201163">
    <property type="component" value="Unassembled WGS sequence"/>
</dbReference>
<dbReference type="Gene3D" id="1.20.120.20">
    <property type="entry name" value="Apolipoprotein"/>
    <property type="match status" value="1"/>
</dbReference>
<keyword evidence="3" id="KW-1133">Transmembrane helix</keyword>
<feature type="coiled-coil region" evidence="1">
    <location>
        <begin position="177"/>
        <end position="219"/>
    </location>
</feature>
<feature type="region of interest" description="Disordered" evidence="2">
    <location>
        <begin position="17"/>
        <end position="52"/>
    </location>
</feature>
<gene>
    <name evidence="4" type="ORF">EDB92DRAFT_1881490</name>
</gene>
<evidence type="ECO:0000256" key="3">
    <source>
        <dbReference type="SAM" id="Phobius"/>
    </source>
</evidence>
<feature type="transmembrane region" description="Helical" evidence="3">
    <location>
        <begin position="53"/>
        <end position="70"/>
    </location>
</feature>
<reference evidence="4" key="1">
    <citation type="submission" date="2022-01" db="EMBL/GenBank/DDBJ databases">
        <title>Comparative genomics reveals a dynamic genome evolution in the ectomycorrhizal milk-cap (Lactarius) mushrooms.</title>
        <authorList>
            <consortium name="DOE Joint Genome Institute"/>
            <person name="Lebreton A."/>
            <person name="Tang N."/>
            <person name="Kuo A."/>
            <person name="LaButti K."/>
            <person name="Drula E."/>
            <person name="Barry K."/>
            <person name="Clum A."/>
            <person name="Lipzen A."/>
            <person name="Mousain D."/>
            <person name="Ng V."/>
            <person name="Wang R."/>
            <person name="Wang X."/>
            <person name="Dai Y."/>
            <person name="Henrissat B."/>
            <person name="Grigoriev I.V."/>
            <person name="Guerin-Laguette A."/>
            <person name="Yu F."/>
            <person name="Martin F.M."/>
        </authorList>
    </citation>
    <scope>NUCLEOTIDE SEQUENCE</scope>
    <source>
        <strain evidence="4">QP</strain>
    </source>
</reference>
<dbReference type="EMBL" id="JAKELL010000060">
    <property type="protein sequence ID" value="KAH8985798.1"/>
    <property type="molecule type" value="Genomic_DNA"/>
</dbReference>
<dbReference type="AlphaFoldDB" id="A0AAD4QB10"/>
<evidence type="ECO:0000313" key="5">
    <source>
        <dbReference type="Proteomes" id="UP001201163"/>
    </source>
</evidence>
<evidence type="ECO:0000313" key="4">
    <source>
        <dbReference type="EMBL" id="KAH8985798.1"/>
    </source>
</evidence>
<accession>A0AAD4QB10</accession>
<keyword evidence="5" id="KW-1185">Reference proteome</keyword>
<keyword evidence="3" id="KW-0812">Transmembrane</keyword>
<comment type="caution">
    <text evidence="4">The sequence shown here is derived from an EMBL/GenBank/DDBJ whole genome shotgun (WGS) entry which is preliminary data.</text>
</comment>